<keyword evidence="3 4" id="KW-0732">Signal</keyword>
<dbReference type="AlphaFoldDB" id="A0A084IIA3"/>
<gene>
    <name evidence="6" type="ORF">C41B8_15140</name>
</gene>
<keyword evidence="7" id="KW-1185">Reference proteome</keyword>
<protein>
    <submittedName>
        <fullName evidence="6">Periplasmic binding protein/LacI transcriptional regulator</fullName>
    </submittedName>
</protein>
<evidence type="ECO:0000313" key="6">
    <source>
        <dbReference type="EMBL" id="KEZ76437.1"/>
    </source>
</evidence>
<reference evidence="6 7" key="1">
    <citation type="submission" date="2013-03" db="EMBL/GenBank/DDBJ databases">
        <title>Salinisphaera hydrothermalis C41B8 Genome Sequencing.</title>
        <authorList>
            <person name="Li C."/>
            <person name="Lai Q."/>
            <person name="Shao Z."/>
        </authorList>
    </citation>
    <scope>NUCLEOTIDE SEQUENCE [LARGE SCALE GENOMIC DNA]</scope>
    <source>
        <strain evidence="6 7">C41B8</strain>
    </source>
</reference>
<organism evidence="6 7">
    <name type="scientific">Salinisphaera hydrothermalis (strain C41B8)</name>
    <dbReference type="NCBI Taxonomy" id="1304275"/>
    <lineage>
        <taxon>Bacteria</taxon>
        <taxon>Pseudomonadati</taxon>
        <taxon>Pseudomonadota</taxon>
        <taxon>Gammaproteobacteria</taxon>
        <taxon>Salinisphaerales</taxon>
        <taxon>Salinisphaeraceae</taxon>
        <taxon>Salinisphaera</taxon>
    </lineage>
</organism>
<accession>A0A084IIA3</accession>
<dbReference type="SUPFAM" id="SSF53822">
    <property type="entry name" value="Periplasmic binding protein-like I"/>
    <property type="match status" value="1"/>
</dbReference>
<dbReference type="RefSeq" id="WP_037340049.1">
    <property type="nucleotide sequence ID" value="NZ_APNK01000030.1"/>
</dbReference>
<evidence type="ECO:0000256" key="4">
    <source>
        <dbReference type="SAM" id="SignalP"/>
    </source>
</evidence>
<dbReference type="STRING" id="1304275.C41B8_15140"/>
<dbReference type="Proteomes" id="UP000028302">
    <property type="component" value="Unassembled WGS sequence"/>
</dbReference>
<dbReference type="InterPro" id="IPR025997">
    <property type="entry name" value="SBP_2_dom"/>
</dbReference>
<dbReference type="Pfam" id="PF13407">
    <property type="entry name" value="Peripla_BP_4"/>
    <property type="match status" value="1"/>
</dbReference>
<evidence type="ECO:0000256" key="2">
    <source>
        <dbReference type="ARBA" id="ARBA00007639"/>
    </source>
</evidence>
<dbReference type="Gene3D" id="3.40.50.2300">
    <property type="match status" value="2"/>
</dbReference>
<feature type="domain" description="Periplasmic binding protein" evidence="5">
    <location>
        <begin position="34"/>
        <end position="289"/>
    </location>
</feature>
<dbReference type="eggNOG" id="COG1879">
    <property type="taxonomic scope" value="Bacteria"/>
</dbReference>
<comment type="caution">
    <text evidence="6">The sequence shown here is derived from an EMBL/GenBank/DDBJ whole genome shotgun (WGS) entry which is preliminary data.</text>
</comment>
<dbReference type="PANTHER" id="PTHR46847:SF1">
    <property type="entry name" value="D-ALLOSE-BINDING PERIPLASMIC PROTEIN-RELATED"/>
    <property type="match status" value="1"/>
</dbReference>
<comment type="subcellular location">
    <subcellularLocation>
        <location evidence="1">Cell envelope</location>
    </subcellularLocation>
</comment>
<sequence length="318" mass="33575">MTPIRSALLAAAVGLALSAGAAAPALADSGKPYIAIVSKGFSQQYWQAVKHGAEEEAQKKGARITFEGPPTESDVAIQMNQLTAALNKHPDAIGFAALDSQAAAPMMMQAKSEGIPVIAFDSGVKSDVPVSTVATNNKAAGAEAAKHMAKLLHDKGTVGLIIHDQTSVSGTDRRDGFMNWMKKNAPNIKMLRPQYSNSDMSKAADITKAILASHPHLDGLFASNEASAEGMALGIKESGRKNIVAIGFDSGKAQIDAIKNGVLTGSITQNPVGMGKDMVDTALKVIHGKSVPKTIDTGFYWYDKSNMDEPKIQKNLYQ</sequence>
<evidence type="ECO:0000259" key="5">
    <source>
        <dbReference type="Pfam" id="PF13407"/>
    </source>
</evidence>
<dbReference type="CDD" id="cd20005">
    <property type="entry name" value="PBP1_ABC_sugar_binding-like"/>
    <property type="match status" value="1"/>
</dbReference>
<dbReference type="OrthoDB" id="4827464at2"/>
<feature type="signal peptide" evidence="4">
    <location>
        <begin position="1"/>
        <end position="21"/>
    </location>
</feature>
<evidence type="ECO:0000313" key="7">
    <source>
        <dbReference type="Proteomes" id="UP000028302"/>
    </source>
</evidence>
<dbReference type="PANTHER" id="PTHR46847">
    <property type="entry name" value="D-ALLOSE-BINDING PERIPLASMIC PROTEIN-RELATED"/>
    <property type="match status" value="1"/>
</dbReference>
<dbReference type="EMBL" id="APNK01000030">
    <property type="protein sequence ID" value="KEZ76437.1"/>
    <property type="molecule type" value="Genomic_DNA"/>
</dbReference>
<dbReference type="GO" id="GO:0030313">
    <property type="term" value="C:cell envelope"/>
    <property type="evidence" value="ECO:0007669"/>
    <property type="project" value="UniProtKB-SubCell"/>
</dbReference>
<evidence type="ECO:0000256" key="1">
    <source>
        <dbReference type="ARBA" id="ARBA00004196"/>
    </source>
</evidence>
<comment type="similarity">
    <text evidence="2">Belongs to the bacterial solute-binding protein 2 family.</text>
</comment>
<dbReference type="GO" id="GO:0030246">
    <property type="term" value="F:carbohydrate binding"/>
    <property type="evidence" value="ECO:0007669"/>
    <property type="project" value="UniProtKB-ARBA"/>
</dbReference>
<proteinExistence type="inferred from homology"/>
<dbReference type="PATRIC" id="fig|1304275.5.peg.3094"/>
<feature type="chain" id="PRO_5001776483" evidence="4">
    <location>
        <begin position="22"/>
        <end position="318"/>
    </location>
</feature>
<name>A0A084IIA3_SALHC</name>
<dbReference type="InterPro" id="IPR028082">
    <property type="entry name" value="Peripla_BP_I"/>
</dbReference>
<dbReference type="GO" id="GO:0055085">
    <property type="term" value="P:transmembrane transport"/>
    <property type="evidence" value="ECO:0007669"/>
    <property type="project" value="UniProtKB-ARBA"/>
</dbReference>
<evidence type="ECO:0000256" key="3">
    <source>
        <dbReference type="ARBA" id="ARBA00022729"/>
    </source>
</evidence>